<dbReference type="SUPFAM" id="SSF56436">
    <property type="entry name" value="C-type lectin-like"/>
    <property type="match status" value="1"/>
</dbReference>
<keyword evidence="1" id="KW-0812">Transmembrane</keyword>
<reference evidence="3 4" key="1">
    <citation type="submission" date="2018-10" db="EMBL/GenBank/DDBJ databases">
        <title>Genomic Encyclopedia of Archaeal and Bacterial Type Strains, Phase II (KMG-II): from individual species to whole genera.</title>
        <authorList>
            <person name="Goeker M."/>
        </authorList>
    </citation>
    <scope>NUCLEOTIDE SEQUENCE [LARGE SCALE GENOMIC DNA]</scope>
    <source>
        <strain evidence="3 4">DSM 18602</strain>
    </source>
</reference>
<sequence length="441" mass="50482">MYYRMKLYYFIVFLVAGVVMVGCNTNHRGEVVGVYQRTFRAEVPNGMAYIPAGSFLMGPVDQDITFSQIGDNKQVSIPAFYMDEMELSNSKYKQFVNWVRDSIAITSYLNDDKYYIHPKGTTKSAANSRKYIDWDYVAKNPPFKNKKGQNTTSKLENMYYQGDDRVFDRNEIDVSRLKYSYAIYMLRDAANHQNDKKMKRSDFILRDSLAIYPDTLVWLRNFTYSANEPYAQGYFSHPAYQNYPVVGVTWRQARAFTVWRTKLQDAAAQDGRHLTQSRLPYDLPSDAQFEYAARGGRIGTNYPWGGPYIKNAKGCLLANFKPGRGNYTDDGGLMTVKVNAYLPNDYGLYNMAGNVAEWTSSAYDEASSSVVSDLNPSFTYNAKATDPEVKKRKVVRGGSFKDVGYFLQNSTRTYEYQDTAKAYIGFRCVTSFIGRDIKDRN</sequence>
<dbReference type="PANTHER" id="PTHR23150">
    <property type="entry name" value="SULFATASE MODIFYING FACTOR 1, 2"/>
    <property type="match status" value="1"/>
</dbReference>
<dbReference type="AlphaFoldDB" id="A0A495IVQ8"/>
<organism evidence="3 4">
    <name type="scientific">Mucilaginibacter gracilis</name>
    <dbReference type="NCBI Taxonomy" id="423350"/>
    <lineage>
        <taxon>Bacteria</taxon>
        <taxon>Pseudomonadati</taxon>
        <taxon>Bacteroidota</taxon>
        <taxon>Sphingobacteriia</taxon>
        <taxon>Sphingobacteriales</taxon>
        <taxon>Sphingobacteriaceae</taxon>
        <taxon>Mucilaginibacter</taxon>
    </lineage>
</organism>
<gene>
    <name evidence="3" type="ORF">BDD43_0971</name>
</gene>
<keyword evidence="1" id="KW-0472">Membrane</keyword>
<evidence type="ECO:0000313" key="3">
    <source>
        <dbReference type="EMBL" id="RKR80835.1"/>
    </source>
</evidence>
<dbReference type="EMBL" id="RBKU01000001">
    <property type="protein sequence ID" value="RKR80835.1"/>
    <property type="molecule type" value="Genomic_DNA"/>
</dbReference>
<keyword evidence="4" id="KW-1185">Reference proteome</keyword>
<dbReference type="Pfam" id="PF03781">
    <property type="entry name" value="FGE-sulfatase"/>
    <property type="match status" value="1"/>
</dbReference>
<comment type="caution">
    <text evidence="3">The sequence shown here is derived from an EMBL/GenBank/DDBJ whole genome shotgun (WGS) entry which is preliminary data.</text>
</comment>
<dbReference type="InterPro" id="IPR051043">
    <property type="entry name" value="Sulfatase_Mod_Factor_Kinase"/>
</dbReference>
<dbReference type="InterPro" id="IPR005532">
    <property type="entry name" value="SUMF_dom"/>
</dbReference>
<dbReference type="PANTHER" id="PTHR23150:SF19">
    <property type="entry name" value="FORMYLGLYCINE-GENERATING ENZYME"/>
    <property type="match status" value="1"/>
</dbReference>
<dbReference type="Gene3D" id="3.90.1580.10">
    <property type="entry name" value="paralog of FGE (formylglycine-generating enzyme)"/>
    <property type="match status" value="2"/>
</dbReference>
<feature type="transmembrane region" description="Helical" evidence="1">
    <location>
        <begin position="7"/>
        <end position="27"/>
    </location>
</feature>
<protein>
    <submittedName>
        <fullName evidence="3">Gliding motility-associated lipoprotein GldK</fullName>
    </submittedName>
</protein>
<proteinExistence type="predicted"/>
<evidence type="ECO:0000259" key="2">
    <source>
        <dbReference type="Pfam" id="PF03781"/>
    </source>
</evidence>
<name>A0A495IVQ8_9SPHI</name>
<dbReference type="Proteomes" id="UP000268007">
    <property type="component" value="Unassembled WGS sequence"/>
</dbReference>
<keyword evidence="3" id="KW-0449">Lipoprotein</keyword>
<dbReference type="InterPro" id="IPR016187">
    <property type="entry name" value="CTDL_fold"/>
</dbReference>
<keyword evidence="1" id="KW-1133">Transmembrane helix</keyword>
<dbReference type="PROSITE" id="PS51257">
    <property type="entry name" value="PROKAR_LIPOPROTEIN"/>
    <property type="match status" value="1"/>
</dbReference>
<accession>A0A495IVQ8</accession>
<evidence type="ECO:0000313" key="4">
    <source>
        <dbReference type="Proteomes" id="UP000268007"/>
    </source>
</evidence>
<evidence type="ECO:0000256" key="1">
    <source>
        <dbReference type="SAM" id="Phobius"/>
    </source>
</evidence>
<feature type="domain" description="Sulfatase-modifying factor enzyme-like" evidence="2">
    <location>
        <begin position="46"/>
        <end position="429"/>
    </location>
</feature>
<dbReference type="GO" id="GO:0120147">
    <property type="term" value="F:formylglycine-generating oxidase activity"/>
    <property type="evidence" value="ECO:0007669"/>
    <property type="project" value="TreeGrafter"/>
</dbReference>
<dbReference type="InterPro" id="IPR042095">
    <property type="entry name" value="SUMF_sf"/>
</dbReference>